<keyword evidence="1" id="KW-1133">Transmembrane helix</keyword>
<evidence type="ECO:0000256" key="1">
    <source>
        <dbReference type="SAM" id="Phobius"/>
    </source>
</evidence>
<gene>
    <name evidence="3" type="ORF">CHS0354_000239</name>
</gene>
<comment type="caution">
    <text evidence="3">The sequence shown here is derived from an EMBL/GenBank/DDBJ whole genome shotgun (WGS) entry which is preliminary data.</text>
</comment>
<dbReference type="EMBL" id="JAEAOA010000064">
    <property type="protein sequence ID" value="KAK3577841.1"/>
    <property type="molecule type" value="Genomic_DNA"/>
</dbReference>
<protein>
    <recommendedName>
        <fullName evidence="2">LRAT domain-containing protein</fullName>
    </recommendedName>
</protein>
<dbReference type="Proteomes" id="UP001195483">
    <property type="component" value="Unassembled WGS sequence"/>
</dbReference>
<dbReference type="InterPro" id="IPR007053">
    <property type="entry name" value="LRAT_dom"/>
</dbReference>
<name>A0AAE0RQI4_9BIVA</name>
<organism evidence="3 4">
    <name type="scientific">Potamilus streckersoni</name>
    <dbReference type="NCBI Taxonomy" id="2493646"/>
    <lineage>
        <taxon>Eukaryota</taxon>
        <taxon>Metazoa</taxon>
        <taxon>Spiralia</taxon>
        <taxon>Lophotrochozoa</taxon>
        <taxon>Mollusca</taxon>
        <taxon>Bivalvia</taxon>
        <taxon>Autobranchia</taxon>
        <taxon>Heteroconchia</taxon>
        <taxon>Palaeoheterodonta</taxon>
        <taxon>Unionida</taxon>
        <taxon>Unionoidea</taxon>
        <taxon>Unionidae</taxon>
        <taxon>Ambleminae</taxon>
        <taxon>Lampsilini</taxon>
        <taxon>Potamilus</taxon>
    </lineage>
</organism>
<accession>A0AAE0RQI4</accession>
<feature type="transmembrane region" description="Helical" evidence="1">
    <location>
        <begin position="281"/>
        <end position="303"/>
    </location>
</feature>
<feature type="transmembrane region" description="Helical" evidence="1">
    <location>
        <begin position="238"/>
        <end position="260"/>
    </location>
</feature>
<evidence type="ECO:0000313" key="4">
    <source>
        <dbReference type="Proteomes" id="UP001195483"/>
    </source>
</evidence>
<sequence>MAVRELTTNRERSYQLEDEEDRNITLQTDVQTVFENILGEQSDGTERSCSYCSTETVVTDASSLRRGQHVSIPGQSLAVSGTSLYRHHAIIKETISYSGNNVELKLIHFNKKDGKIKIYETIESYKLHIHELRVRDYRHPKYSPEEVVRRAEMVLNECGEGKFDSYNPLLCNCEHFVTWCIIGKDESFQVQGLKVCIENVLKFVFGGNSKTVQFLLRIMFNSSDEIASALTSATATPVGILAGSIVAYFIYCTFCTISQWKQYNSDKTICWPCFKENLMKLWLPFAAYFGTSILTYIVQRIVLPLLAPWFGVSLLVLLLILSTALMWIIPFIKFT</sequence>
<keyword evidence="4" id="KW-1185">Reference proteome</keyword>
<proteinExistence type="predicted"/>
<feature type="domain" description="LRAT" evidence="2">
    <location>
        <begin position="77"/>
        <end position="189"/>
    </location>
</feature>
<reference evidence="3" key="2">
    <citation type="journal article" date="2021" name="Genome Biol. Evol.">
        <title>Developing a high-quality reference genome for a parasitic bivalve with doubly uniparental inheritance (Bivalvia: Unionida).</title>
        <authorList>
            <person name="Smith C.H."/>
        </authorList>
    </citation>
    <scope>NUCLEOTIDE SEQUENCE</scope>
    <source>
        <strain evidence="3">CHS0354</strain>
        <tissue evidence="3">Mantle</tissue>
    </source>
</reference>
<feature type="transmembrane region" description="Helical" evidence="1">
    <location>
        <begin position="309"/>
        <end position="332"/>
    </location>
</feature>
<dbReference type="Gene3D" id="3.90.1720.10">
    <property type="entry name" value="endopeptidase domain like (from Nostoc punctiforme)"/>
    <property type="match status" value="1"/>
</dbReference>
<dbReference type="PROSITE" id="PS51934">
    <property type="entry name" value="LRAT"/>
    <property type="match status" value="1"/>
</dbReference>
<keyword evidence="1" id="KW-0812">Transmembrane</keyword>
<dbReference type="Pfam" id="PF04970">
    <property type="entry name" value="LRAT"/>
    <property type="match status" value="1"/>
</dbReference>
<reference evidence="3" key="1">
    <citation type="journal article" date="2021" name="Genome Biol. Evol.">
        <title>A High-Quality Reference Genome for a Parasitic Bivalve with Doubly Uniparental Inheritance (Bivalvia: Unionida).</title>
        <authorList>
            <person name="Smith C.H."/>
        </authorList>
    </citation>
    <scope>NUCLEOTIDE SEQUENCE</scope>
    <source>
        <strain evidence="3">CHS0354</strain>
    </source>
</reference>
<reference evidence="3" key="3">
    <citation type="submission" date="2023-05" db="EMBL/GenBank/DDBJ databases">
        <authorList>
            <person name="Smith C.H."/>
        </authorList>
    </citation>
    <scope>NUCLEOTIDE SEQUENCE</scope>
    <source>
        <strain evidence="3">CHS0354</strain>
        <tissue evidence="3">Mantle</tissue>
    </source>
</reference>
<keyword evidence="1" id="KW-0472">Membrane</keyword>
<dbReference type="AlphaFoldDB" id="A0AAE0RQI4"/>
<evidence type="ECO:0000259" key="2">
    <source>
        <dbReference type="PROSITE" id="PS51934"/>
    </source>
</evidence>
<evidence type="ECO:0000313" key="3">
    <source>
        <dbReference type="EMBL" id="KAK3577841.1"/>
    </source>
</evidence>